<reference evidence="3 4" key="1">
    <citation type="submission" date="2023-10" db="EMBL/GenBank/DDBJ databases">
        <title>Culture-based analysis of two novel bacteria associated with mangrove crab gills.</title>
        <authorList>
            <person name="Yang X."/>
            <person name="Garuglieri E."/>
            <person name="Van Goethem M.W."/>
            <person name="Fusi M."/>
            <person name="Marasco R."/>
            <person name="Daffonchio D.G."/>
        </authorList>
    </citation>
    <scope>NUCLEOTIDE SEQUENCE</scope>
    <source>
        <strain evidence="3">UG2-1</strain>
        <strain evidence="2">UG2-2</strain>
        <strain evidence="4">UG2_2</strain>
    </source>
</reference>
<dbReference type="RefSeq" id="WP_338732938.1">
    <property type="nucleotide sequence ID" value="NZ_CP136924.1"/>
</dbReference>
<sequence>MLVFFLVGVSINVQAQDGFVMHGKRSKKIHFKLSNNLIVVPVEVNGVELSFLLDTGVNKSIIFNFLNLKDSLQIKESEKIFLRGLGEGVQVEALRSQGNVVRIGETVNLNQELFIVYDTNLSFAPRLGVPVHGIIGYDFFKNFIVEINYSRSFLRVYNPNLFSPKICRTCKVLDLTFYKNKPYLKAQVTISGKKIPVNLLIDSGGSDALWLFKEDRLGIVPSNIFFEDFLGYGLNGSVYGKRSKVDAFTIAGFQFKNTNVSFPDSLSISNARQYKNRNGSLAGNILKRFNMFVDYSNGKLILKKNKYFNEEFRYNRAGLELEQNGVMLVVEEQLNLRSGQLIKFGNQNIATNPEYEIGLKPAFEVVELRKGSPAERAGVILGDVILEINGKSAGELSLQRIVKQFYGKSGKQIKLLIDRAGKQHEILFKLESMFD</sequence>
<evidence type="ECO:0000313" key="3">
    <source>
        <dbReference type="EMBL" id="WXA13657.1"/>
    </source>
</evidence>
<keyword evidence="3" id="KW-0378">Hydrolase</keyword>
<dbReference type="Gene3D" id="2.30.42.10">
    <property type="match status" value="1"/>
</dbReference>
<dbReference type="InterPro" id="IPR036034">
    <property type="entry name" value="PDZ_sf"/>
</dbReference>
<accession>A0AAU6P7T8</accession>
<evidence type="ECO:0000259" key="1">
    <source>
        <dbReference type="PROSITE" id="PS50106"/>
    </source>
</evidence>
<dbReference type="InterPro" id="IPR021109">
    <property type="entry name" value="Peptidase_aspartic_dom_sf"/>
</dbReference>
<dbReference type="Gene3D" id="2.40.70.10">
    <property type="entry name" value="Acid Proteases"/>
    <property type="match status" value="2"/>
</dbReference>
<dbReference type="EMBL" id="CP136924">
    <property type="protein sequence ID" value="WXA03922.1"/>
    <property type="molecule type" value="Genomic_DNA"/>
</dbReference>
<evidence type="ECO:0000313" key="4">
    <source>
        <dbReference type="Proteomes" id="UP001368318"/>
    </source>
</evidence>
<dbReference type="SUPFAM" id="SSF50156">
    <property type="entry name" value="PDZ domain-like"/>
    <property type="match status" value="1"/>
</dbReference>
<dbReference type="KEGG" id="mcaa:R3L15_02025"/>
<proteinExistence type="predicted"/>
<dbReference type="GO" id="GO:0006508">
    <property type="term" value="P:proteolysis"/>
    <property type="evidence" value="ECO:0007669"/>
    <property type="project" value="UniProtKB-KW"/>
</dbReference>
<dbReference type="SUPFAM" id="SSF50630">
    <property type="entry name" value="Acid proteases"/>
    <property type="match status" value="1"/>
</dbReference>
<dbReference type="EMBL" id="CP136925">
    <property type="protein sequence ID" value="WXA13657.1"/>
    <property type="molecule type" value="Genomic_DNA"/>
</dbReference>
<name>A0AAU6P7T8_9FLAO</name>
<dbReference type="AlphaFoldDB" id="A0AAU6P7T8"/>
<dbReference type="SMART" id="SM00228">
    <property type="entry name" value="PDZ"/>
    <property type="match status" value="1"/>
</dbReference>
<dbReference type="InterPro" id="IPR001478">
    <property type="entry name" value="PDZ"/>
</dbReference>
<dbReference type="Pfam" id="PF17820">
    <property type="entry name" value="PDZ_6"/>
    <property type="match status" value="1"/>
</dbReference>
<dbReference type="PROSITE" id="PS50106">
    <property type="entry name" value="PDZ"/>
    <property type="match status" value="1"/>
</dbReference>
<feature type="domain" description="PDZ" evidence="1">
    <location>
        <begin position="365"/>
        <end position="421"/>
    </location>
</feature>
<protein>
    <submittedName>
        <fullName evidence="3">Aspartyl protease family protein</fullName>
    </submittedName>
</protein>
<dbReference type="InterPro" id="IPR041489">
    <property type="entry name" value="PDZ_6"/>
</dbReference>
<gene>
    <name evidence="3" type="ORF">R3L15_02025</name>
    <name evidence="2" type="ORF">R3L16_05370</name>
</gene>
<dbReference type="Proteomes" id="UP001368318">
    <property type="component" value="Chromosome"/>
</dbReference>
<keyword evidence="3" id="KW-0645">Protease</keyword>
<dbReference type="GO" id="GO:0008233">
    <property type="term" value="F:peptidase activity"/>
    <property type="evidence" value="ECO:0007669"/>
    <property type="project" value="UniProtKB-KW"/>
</dbReference>
<keyword evidence="4" id="KW-1185">Reference proteome</keyword>
<evidence type="ECO:0000313" key="2">
    <source>
        <dbReference type="EMBL" id="WXA03922.1"/>
    </source>
</evidence>
<organism evidence="3">
    <name type="scientific">Mangrovimonas cancribranchiae</name>
    <dbReference type="NCBI Taxonomy" id="3080055"/>
    <lineage>
        <taxon>Bacteria</taxon>
        <taxon>Pseudomonadati</taxon>
        <taxon>Bacteroidota</taxon>
        <taxon>Flavobacteriia</taxon>
        <taxon>Flavobacteriales</taxon>
        <taxon>Flavobacteriaceae</taxon>
        <taxon>Mangrovimonas</taxon>
    </lineage>
</organism>
<dbReference type="Pfam" id="PF13650">
    <property type="entry name" value="Asp_protease_2"/>
    <property type="match status" value="1"/>
</dbReference>